<gene>
    <name evidence="3" type="ORF">ACKQTC_05950</name>
</gene>
<evidence type="ECO:0000313" key="4">
    <source>
        <dbReference type="Proteomes" id="UP001631949"/>
    </source>
</evidence>
<organism evidence="3 4">
    <name type="scientific">Peptococcus simiae</name>
    <dbReference type="NCBI Taxonomy" id="1643805"/>
    <lineage>
        <taxon>Bacteria</taxon>
        <taxon>Bacillati</taxon>
        <taxon>Bacillota</taxon>
        <taxon>Clostridia</taxon>
        <taxon>Eubacteriales</taxon>
        <taxon>Peptococcaceae</taxon>
        <taxon>Peptococcus</taxon>
    </lineage>
</organism>
<evidence type="ECO:0000256" key="1">
    <source>
        <dbReference type="SAM" id="Phobius"/>
    </source>
</evidence>
<dbReference type="PANTHER" id="PTHR34473">
    <property type="entry name" value="UPF0699 TRANSMEMBRANE PROTEIN YDBS"/>
    <property type="match status" value="1"/>
</dbReference>
<feature type="transmembrane region" description="Helical" evidence="1">
    <location>
        <begin position="48"/>
        <end position="69"/>
    </location>
</feature>
<dbReference type="Proteomes" id="UP001631949">
    <property type="component" value="Unassembled WGS sequence"/>
</dbReference>
<accession>A0ABW9H0G4</accession>
<dbReference type="Pfam" id="PF03703">
    <property type="entry name" value="bPH_2"/>
    <property type="match status" value="1"/>
</dbReference>
<keyword evidence="1" id="KW-0812">Transmembrane</keyword>
<reference evidence="3 4" key="1">
    <citation type="journal article" date="2016" name="Int. J. Syst. Evol. Microbiol.">
        <title>Peptococcus simiae sp. nov., isolated from rhesus macaque faeces and emended description of the genus Peptococcus.</title>
        <authorList>
            <person name="Shkoporov A.N."/>
            <person name="Efimov B.A."/>
            <person name="Kondova I."/>
            <person name="Ouwerling B."/>
            <person name="Chaplin A.V."/>
            <person name="Shcherbakova V.A."/>
            <person name="Langermans J.A.M."/>
        </authorList>
    </citation>
    <scope>NUCLEOTIDE SEQUENCE [LARGE SCALE GENOMIC DNA]</scope>
    <source>
        <strain evidence="3 4">M108</strain>
    </source>
</reference>
<protein>
    <submittedName>
        <fullName evidence="3">PH domain-containing protein</fullName>
    </submittedName>
</protein>
<name>A0ABW9H0G4_9FIRM</name>
<keyword evidence="4" id="KW-1185">Reference proteome</keyword>
<evidence type="ECO:0000259" key="2">
    <source>
        <dbReference type="Pfam" id="PF03703"/>
    </source>
</evidence>
<dbReference type="InterPro" id="IPR005182">
    <property type="entry name" value="YdbS-like_PH"/>
</dbReference>
<keyword evidence="1" id="KW-0472">Membrane</keyword>
<sequence length="168" mass="18339">MQVSDAHLLPAAAKKAMVLESLLNLVIVGVITGVIYAVLTAFQLPALVILIARAIAALVIIALIVNLIASITVKYQRYRYIIHSDLIAVRSGVFTITREYLPMRRLQKVHVESGLINRFCGLADIELYSAGGTLSIRYLPADEAEALAEDLNNKVNELIADGEVLTRV</sequence>
<dbReference type="EMBL" id="JBJUVG010000007">
    <property type="protein sequence ID" value="MFM9413902.1"/>
    <property type="molecule type" value="Genomic_DNA"/>
</dbReference>
<feature type="transmembrane region" description="Helical" evidence="1">
    <location>
        <begin position="21"/>
        <end position="42"/>
    </location>
</feature>
<dbReference type="RefSeq" id="WP_408977515.1">
    <property type="nucleotide sequence ID" value="NZ_JBJUVG010000007.1"/>
</dbReference>
<keyword evidence="1" id="KW-1133">Transmembrane helix</keyword>
<feature type="domain" description="YdbS-like PH" evidence="2">
    <location>
        <begin position="75"/>
        <end position="149"/>
    </location>
</feature>
<dbReference type="PANTHER" id="PTHR34473:SF2">
    <property type="entry name" value="UPF0699 TRANSMEMBRANE PROTEIN YDBT"/>
    <property type="match status" value="1"/>
</dbReference>
<comment type="caution">
    <text evidence="3">The sequence shown here is derived from an EMBL/GenBank/DDBJ whole genome shotgun (WGS) entry which is preliminary data.</text>
</comment>
<evidence type="ECO:0000313" key="3">
    <source>
        <dbReference type="EMBL" id="MFM9413902.1"/>
    </source>
</evidence>
<proteinExistence type="predicted"/>